<dbReference type="OrthoDB" id="2298029at2"/>
<gene>
    <name evidence="1" type="ORF">FC24_GL002228</name>
</gene>
<dbReference type="PATRIC" id="fig|1423796.3.peg.2261"/>
<accession>A0A0R2D4D2</accession>
<proteinExistence type="predicted"/>
<dbReference type="Proteomes" id="UP000051638">
    <property type="component" value="Unassembled WGS sequence"/>
</dbReference>
<reference evidence="1 2" key="1">
    <citation type="journal article" date="2015" name="Genome Announc.">
        <title>Expanding the biotechnology potential of lactobacilli through comparative genomics of 213 strains and associated genera.</title>
        <authorList>
            <person name="Sun Z."/>
            <person name="Harris H.M."/>
            <person name="McCann A."/>
            <person name="Guo C."/>
            <person name="Argimon S."/>
            <person name="Zhang W."/>
            <person name="Yang X."/>
            <person name="Jeffery I.B."/>
            <person name="Cooney J.C."/>
            <person name="Kagawa T.F."/>
            <person name="Liu W."/>
            <person name="Song Y."/>
            <person name="Salvetti E."/>
            <person name="Wrobel A."/>
            <person name="Rasinkangas P."/>
            <person name="Parkhill J."/>
            <person name="Rea M.C."/>
            <person name="O'Sullivan O."/>
            <person name="Ritari J."/>
            <person name="Douillard F.P."/>
            <person name="Paul Ross R."/>
            <person name="Yang R."/>
            <person name="Briner A.E."/>
            <person name="Felis G.E."/>
            <person name="de Vos W.M."/>
            <person name="Barrangou R."/>
            <person name="Klaenhammer T.R."/>
            <person name="Caufield P.W."/>
            <person name="Cui Y."/>
            <person name="Zhang H."/>
            <person name="O'Toole P.W."/>
        </authorList>
    </citation>
    <scope>NUCLEOTIDE SEQUENCE [LARGE SCALE GENOMIC DNA]</scope>
    <source>
        <strain evidence="1 2">DSM 20253</strain>
    </source>
</reference>
<evidence type="ECO:0000313" key="2">
    <source>
        <dbReference type="Proteomes" id="UP000051638"/>
    </source>
</evidence>
<dbReference type="AlphaFoldDB" id="A0A0R2D4D2"/>
<keyword evidence="2" id="KW-1185">Reference proteome</keyword>
<name>A0A0R2D4D2_9LACO</name>
<sequence length="80" mass="9401">MFTTTKPVNDYELLQQFKSFLVAHKEQIEAYPDLETYVANAHAGFYFTPLQTDKIPARYNRVIKQLTSSDYHQLTKMLKL</sequence>
<organism evidence="1 2">
    <name type="scientific">Loigolactobacillus rennini DSM 20253</name>
    <dbReference type="NCBI Taxonomy" id="1423796"/>
    <lineage>
        <taxon>Bacteria</taxon>
        <taxon>Bacillati</taxon>
        <taxon>Bacillota</taxon>
        <taxon>Bacilli</taxon>
        <taxon>Lactobacillales</taxon>
        <taxon>Lactobacillaceae</taxon>
        <taxon>Loigolactobacillus</taxon>
    </lineage>
</organism>
<comment type="caution">
    <text evidence="1">The sequence shown here is derived from an EMBL/GenBank/DDBJ whole genome shotgun (WGS) entry which is preliminary data.</text>
</comment>
<dbReference type="RefSeq" id="WP_057874516.1">
    <property type="nucleotide sequence ID" value="NZ_AYYI01000074.1"/>
</dbReference>
<protein>
    <submittedName>
        <fullName evidence="1">Uncharacterized protein</fullName>
    </submittedName>
</protein>
<dbReference type="EMBL" id="AYYI01000074">
    <property type="protein sequence ID" value="KRM95238.1"/>
    <property type="molecule type" value="Genomic_DNA"/>
</dbReference>
<evidence type="ECO:0000313" key="1">
    <source>
        <dbReference type="EMBL" id="KRM95238.1"/>
    </source>
</evidence>